<comment type="caution">
    <text evidence="7">The sequence shown here is derived from an EMBL/GenBank/DDBJ whole genome shotgun (WGS) entry which is preliminary data.</text>
</comment>
<evidence type="ECO:0000256" key="3">
    <source>
        <dbReference type="ARBA" id="ARBA00037217"/>
    </source>
</evidence>
<evidence type="ECO:0000256" key="5">
    <source>
        <dbReference type="ARBA" id="ARBA00040298"/>
    </source>
</evidence>
<organism evidence="7 8">
    <name type="scientific">Knufia fluminis</name>
    <dbReference type="NCBI Taxonomy" id="191047"/>
    <lineage>
        <taxon>Eukaryota</taxon>
        <taxon>Fungi</taxon>
        <taxon>Dikarya</taxon>
        <taxon>Ascomycota</taxon>
        <taxon>Pezizomycotina</taxon>
        <taxon>Eurotiomycetes</taxon>
        <taxon>Chaetothyriomycetidae</taxon>
        <taxon>Chaetothyriales</taxon>
        <taxon>Trichomeriaceae</taxon>
        <taxon>Knufia</taxon>
    </lineage>
</organism>
<dbReference type="InterPro" id="IPR002937">
    <property type="entry name" value="Amino_oxidase"/>
</dbReference>
<evidence type="ECO:0000256" key="4">
    <source>
        <dbReference type="ARBA" id="ARBA00038825"/>
    </source>
</evidence>
<evidence type="ECO:0000313" key="8">
    <source>
        <dbReference type="Proteomes" id="UP001316803"/>
    </source>
</evidence>
<protein>
    <recommendedName>
        <fullName evidence="5">Pyridine nucleotide-disulfide oxidoreductase domain-containing protein 2</fullName>
    </recommendedName>
</protein>
<dbReference type="GO" id="GO:0005759">
    <property type="term" value="C:mitochondrial matrix"/>
    <property type="evidence" value="ECO:0007669"/>
    <property type="project" value="UniProtKB-SubCell"/>
</dbReference>
<comment type="similarity">
    <text evidence="2">Belongs to the carotenoid/retinoid oxidoreductase family.</text>
</comment>
<keyword evidence="8" id="KW-1185">Reference proteome</keyword>
<evidence type="ECO:0000259" key="6">
    <source>
        <dbReference type="Pfam" id="PF01593"/>
    </source>
</evidence>
<proteinExistence type="inferred from homology"/>
<dbReference type="Pfam" id="PF01593">
    <property type="entry name" value="Amino_oxidase"/>
    <property type="match status" value="1"/>
</dbReference>
<evidence type="ECO:0000313" key="7">
    <source>
        <dbReference type="EMBL" id="KAK5947770.1"/>
    </source>
</evidence>
<evidence type="ECO:0000256" key="2">
    <source>
        <dbReference type="ARBA" id="ARBA00006046"/>
    </source>
</evidence>
<dbReference type="AlphaFoldDB" id="A0AAN8E8P9"/>
<gene>
    <name evidence="7" type="ORF">OHC33_011197</name>
</gene>
<dbReference type="Proteomes" id="UP001316803">
    <property type="component" value="Unassembled WGS sequence"/>
</dbReference>
<dbReference type="PANTHER" id="PTHR10668">
    <property type="entry name" value="PHYTOENE DEHYDROGENASE"/>
    <property type="match status" value="1"/>
</dbReference>
<dbReference type="InterPro" id="IPR036188">
    <property type="entry name" value="FAD/NAD-bd_sf"/>
</dbReference>
<dbReference type="Gene3D" id="3.90.660.50">
    <property type="match status" value="1"/>
</dbReference>
<name>A0AAN8E8P9_9EURO</name>
<accession>A0AAN8E8P9</accession>
<dbReference type="GO" id="GO:0016491">
    <property type="term" value="F:oxidoreductase activity"/>
    <property type="evidence" value="ECO:0007669"/>
    <property type="project" value="InterPro"/>
</dbReference>
<comment type="subcellular location">
    <subcellularLocation>
        <location evidence="1">Mitochondrion matrix</location>
    </subcellularLocation>
</comment>
<dbReference type="EMBL" id="JAKLMC020000069">
    <property type="protein sequence ID" value="KAK5947770.1"/>
    <property type="molecule type" value="Genomic_DNA"/>
</dbReference>
<dbReference type="PANTHER" id="PTHR10668:SF103">
    <property type="entry name" value="PYRIDINE NUCLEOTIDE-DISULFIDE OXIDOREDUCTASE DOMAIN-CONTAINING PROTEIN 2"/>
    <property type="match status" value="1"/>
</dbReference>
<comment type="subunit">
    <text evidence="4">Interacts with COX5B; this interaction may contribute to localize PYROXD2 to the inner face of the inner mitochondrial membrane.</text>
</comment>
<evidence type="ECO:0000256" key="1">
    <source>
        <dbReference type="ARBA" id="ARBA00004305"/>
    </source>
</evidence>
<dbReference type="Gene3D" id="3.50.50.60">
    <property type="entry name" value="FAD/NAD(P)-binding domain"/>
    <property type="match status" value="2"/>
</dbReference>
<reference evidence="7 8" key="1">
    <citation type="submission" date="2022-12" db="EMBL/GenBank/DDBJ databases">
        <title>Genomic features and morphological characterization of a novel Knufia sp. strain isolated from spacecraft assembly facility.</title>
        <authorList>
            <person name="Teixeira M."/>
            <person name="Chander A.M."/>
            <person name="Stajich J.E."/>
            <person name="Venkateswaran K."/>
        </authorList>
    </citation>
    <scope>NUCLEOTIDE SEQUENCE [LARGE SCALE GENOMIC DNA]</scope>
    <source>
        <strain evidence="7 8">FJI-L2-BK-P2</strain>
    </source>
</reference>
<feature type="domain" description="Amine oxidase" evidence="6">
    <location>
        <begin position="31"/>
        <end position="505"/>
    </location>
</feature>
<dbReference type="SUPFAM" id="SSF51905">
    <property type="entry name" value="FAD/NAD(P)-binding domain"/>
    <property type="match status" value="1"/>
</dbReference>
<comment type="function">
    <text evidence="3">Probable oxidoreductase that may play a role as regulator of mitochondrial function.</text>
</comment>
<sequence>MLSDFSKIGGPITTSNEDWDVIVVGAGHNSLVAAAYVAAASKKVLVLERQSYAGGGVVSMEMSEPGYWSERHAALHFHILGNPLITDDELGLQSKYGLEYIPLEIPYAVVLEDACLPFYQDRRRTMAEIAKFSPEDAASYDKFMDLAVEVTEQLVPFMYEPPREFTAQIAEFRLADIVLETAPKSSYDLVSGWFKNEIVQLALTRYVSETQLAHPLKPGTALFAFILFGMLEKWGTSLPRGGGSMFTNAVLGCIKAHGGEIRLDTEVTKIVTMDGKVTGVRTRAGDLNAKEAVIASIHPHLLGHFVDTLDPAIVEAGKKTTNADYTGFVVHAVLKEPLQMKAGPLADLAVMNTICAPSMKQLLENYDALDNGDLPSSAHFGASCPSAIDESRAPPGRAVLHFFCMTKYDIRGGAQKWDELKDTYAQEIFKQLQPYTKNLTPDIISSYHVVTPLDHEKDSPSFQRGDITGIGQTFDQTGVNRPIPALSQYRVPGAEGLYLAGPFMHPGGGVWGGGRPVAMRILGDMGIDFRETFCTKQALRPKI</sequence>